<reference evidence="2 3" key="2">
    <citation type="submission" date="2018-11" db="EMBL/GenBank/DDBJ databases">
        <authorList>
            <consortium name="Pathogen Informatics"/>
        </authorList>
    </citation>
    <scope>NUCLEOTIDE SEQUENCE [LARGE SCALE GENOMIC DNA]</scope>
</reference>
<organism evidence="4">
    <name type="scientific">Rodentolepis nana</name>
    <name type="common">Dwarf tapeworm</name>
    <name type="synonym">Hymenolepis nana</name>
    <dbReference type="NCBI Taxonomy" id="102285"/>
    <lineage>
        <taxon>Eukaryota</taxon>
        <taxon>Metazoa</taxon>
        <taxon>Spiralia</taxon>
        <taxon>Lophotrochozoa</taxon>
        <taxon>Platyhelminthes</taxon>
        <taxon>Cestoda</taxon>
        <taxon>Eucestoda</taxon>
        <taxon>Cyclophyllidea</taxon>
        <taxon>Hymenolepididae</taxon>
        <taxon>Rodentolepis</taxon>
    </lineage>
</organism>
<dbReference type="EMBL" id="UZAE01014558">
    <property type="protein sequence ID" value="VDO13800.1"/>
    <property type="molecule type" value="Genomic_DNA"/>
</dbReference>
<evidence type="ECO:0000313" key="4">
    <source>
        <dbReference type="WBParaSite" id="HNAJ_0001270701-mRNA-1"/>
    </source>
</evidence>
<evidence type="ECO:0000256" key="1">
    <source>
        <dbReference type="SAM" id="MobiDB-lite"/>
    </source>
</evidence>
<gene>
    <name evidence="2" type="ORF">HNAJ_LOCUS12685</name>
</gene>
<evidence type="ECO:0000313" key="2">
    <source>
        <dbReference type="EMBL" id="VDO13800.1"/>
    </source>
</evidence>
<name>A0A0R3TXW2_RODNA</name>
<accession>A0A0R3TXW2</accession>
<dbReference type="WBParaSite" id="HNAJ_0001270701-mRNA-1">
    <property type="protein sequence ID" value="HNAJ_0001270701-mRNA-1"/>
    <property type="gene ID" value="HNAJ_0001270701"/>
</dbReference>
<sequence length="234" mass="25811">MATGNILSTTRTPPGVYASSSNPRARPYRPPYNFTASDTVSETASNSHGFEDVFKRRKNFRNDLVGREQTVFGDILKVTGLKSTTTIQPRVSSIYNSTFWKNSLNVPYRQNNHLIEKYTPLSSTNNPAIGSSLKIENPIRPYVNKATSSTNTSDIPFGQNARTIHNFTHLPSIGLGKSSSNKSTELPIIDNSISKISSFRKSSDFLGSLSIASNAVHNFLNAKSNWSAKYIKSL</sequence>
<protein>
    <submittedName>
        <fullName evidence="2 4">Uncharacterized protein</fullName>
    </submittedName>
</protein>
<feature type="compositionally biased region" description="Polar residues" evidence="1">
    <location>
        <begin position="1"/>
        <end position="12"/>
    </location>
</feature>
<proteinExistence type="predicted"/>
<evidence type="ECO:0000313" key="3">
    <source>
        <dbReference type="Proteomes" id="UP000278807"/>
    </source>
</evidence>
<dbReference type="AlphaFoldDB" id="A0A0R3TXW2"/>
<keyword evidence="3" id="KW-1185">Reference proteome</keyword>
<reference evidence="4" key="1">
    <citation type="submission" date="2017-02" db="UniProtKB">
        <authorList>
            <consortium name="WormBaseParasite"/>
        </authorList>
    </citation>
    <scope>IDENTIFICATION</scope>
</reference>
<feature type="region of interest" description="Disordered" evidence="1">
    <location>
        <begin position="1"/>
        <end position="29"/>
    </location>
</feature>
<dbReference type="Proteomes" id="UP000278807">
    <property type="component" value="Unassembled WGS sequence"/>
</dbReference>